<reference evidence="1 2" key="1">
    <citation type="submission" date="2019-03" db="EMBL/GenBank/DDBJ databases">
        <title>First draft genome of Liparis tanakae, snailfish: a comprehensive survey of snailfish specific genes.</title>
        <authorList>
            <person name="Kim W."/>
            <person name="Song I."/>
            <person name="Jeong J.-H."/>
            <person name="Kim D."/>
            <person name="Kim S."/>
            <person name="Ryu S."/>
            <person name="Song J.Y."/>
            <person name="Lee S.K."/>
        </authorList>
    </citation>
    <scope>NUCLEOTIDE SEQUENCE [LARGE SCALE GENOMIC DNA]</scope>
    <source>
        <tissue evidence="1">Muscle</tissue>
    </source>
</reference>
<sequence length="109" mass="12440">MTYDQAFLISCDGEPQSATCELFADELTLGTRQRWHRQTQYIFQDKVNCSLVSRLSRPLDIESRATIEKEYPAVNLSSNPHKEVQELLTGRYRRPHDPAASTALQLATN</sequence>
<dbReference type="EMBL" id="SRLO01001834">
    <property type="protein sequence ID" value="TNN35076.1"/>
    <property type="molecule type" value="Genomic_DNA"/>
</dbReference>
<gene>
    <name evidence="1" type="ORF">EYF80_054755</name>
</gene>
<name>A0A4Z2F1J8_9TELE</name>
<dbReference type="AlphaFoldDB" id="A0A4Z2F1J8"/>
<proteinExistence type="predicted"/>
<dbReference type="Proteomes" id="UP000314294">
    <property type="component" value="Unassembled WGS sequence"/>
</dbReference>
<evidence type="ECO:0000313" key="2">
    <source>
        <dbReference type="Proteomes" id="UP000314294"/>
    </source>
</evidence>
<protein>
    <submittedName>
        <fullName evidence="1">Uncharacterized protein</fullName>
    </submittedName>
</protein>
<comment type="caution">
    <text evidence="1">The sequence shown here is derived from an EMBL/GenBank/DDBJ whole genome shotgun (WGS) entry which is preliminary data.</text>
</comment>
<accession>A0A4Z2F1J8</accession>
<evidence type="ECO:0000313" key="1">
    <source>
        <dbReference type="EMBL" id="TNN35076.1"/>
    </source>
</evidence>
<organism evidence="1 2">
    <name type="scientific">Liparis tanakae</name>
    <name type="common">Tanaka's snailfish</name>
    <dbReference type="NCBI Taxonomy" id="230148"/>
    <lineage>
        <taxon>Eukaryota</taxon>
        <taxon>Metazoa</taxon>
        <taxon>Chordata</taxon>
        <taxon>Craniata</taxon>
        <taxon>Vertebrata</taxon>
        <taxon>Euteleostomi</taxon>
        <taxon>Actinopterygii</taxon>
        <taxon>Neopterygii</taxon>
        <taxon>Teleostei</taxon>
        <taxon>Neoteleostei</taxon>
        <taxon>Acanthomorphata</taxon>
        <taxon>Eupercaria</taxon>
        <taxon>Perciformes</taxon>
        <taxon>Cottioidei</taxon>
        <taxon>Cottales</taxon>
        <taxon>Liparidae</taxon>
        <taxon>Liparis</taxon>
    </lineage>
</organism>
<keyword evidence="2" id="KW-1185">Reference proteome</keyword>